<dbReference type="Pfam" id="PF04545">
    <property type="entry name" value="Sigma70_r4"/>
    <property type="match status" value="1"/>
</dbReference>
<dbReference type="InterPro" id="IPR000943">
    <property type="entry name" value="RNA_pol_sigma70"/>
</dbReference>
<dbReference type="PANTHER" id="PTHR30385:SF7">
    <property type="entry name" value="RNA POLYMERASE SIGMA FACTOR FLIA"/>
    <property type="match status" value="1"/>
</dbReference>
<comment type="similarity">
    <text evidence="5">Belongs to the sigma-70 factor family.</text>
</comment>
<dbReference type="NCBIfam" id="NF005413">
    <property type="entry name" value="PRK06986.1"/>
    <property type="match status" value="1"/>
</dbReference>
<dbReference type="InterPro" id="IPR012845">
    <property type="entry name" value="RNA_pol_sigma_FliA_WhiG"/>
</dbReference>
<dbReference type="NCBIfam" id="TIGR02937">
    <property type="entry name" value="sigma70-ECF"/>
    <property type="match status" value="1"/>
</dbReference>
<protein>
    <recommendedName>
        <fullName evidence="5">RNA polymerase sigma factor</fullName>
    </recommendedName>
</protein>
<keyword evidence="3 5" id="KW-0238">DNA-binding</keyword>
<evidence type="ECO:0000313" key="8">
    <source>
        <dbReference type="EMBL" id="MBT0769818.1"/>
    </source>
</evidence>
<dbReference type="SUPFAM" id="SSF88946">
    <property type="entry name" value="Sigma2 domain of RNA polymerase sigma factors"/>
    <property type="match status" value="1"/>
</dbReference>
<evidence type="ECO:0000256" key="2">
    <source>
        <dbReference type="ARBA" id="ARBA00023082"/>
    </source>
</evidence>
<dbReference type="PROSITE" id="PS00716">
    <property type="entry name" value="SIGMA70_2"/>
    <property type="match status" value="1"/>
</dbReference>
<sequence length="278" mass="30923">MQGGTRVTANGDALVDVTAEDQVAANEAALRALWEKFKLSGDQTVRERLILHYSPLVKYVAGRVGVGLPPNIEQADLVSYGIFGLIDAIEKFDIDRAIKFETYAISRIRGAIIDELRAIDWIPRSVRYKAREVERAYAALEGELHRTPTEPEVAERLGMTLEELHAVFSQVSYVNVVALDELLTVGGEKGDKLSLVDTLEDTKAEDPVAAFESEETKFMLSRAINQLPEREKIVVTLYYYEGLTLAEIGRVLGVTESRICQMHTKAVLQLRGKLSEVS</sequence>
<dbReference type="InterPro" id="IPR007624">
    <property type="entry name" value="RNA_pol_sigma70_r3"/>
</dbReference>
<name>A0ABS5TFE8_9ACTN</name>
<dbReference type="Gene3D" id="1.10.1740.10">
    <property type="match status" value="1"/>
</dbReference>
<keyword evidence="2 5" id="KW-0731">Sigma factor</keyword>
<accession>A0ABS5TFE8</accession>
<evidence type="ECO:0000259" key="7">
    <source>
        <dbReference type="PROSITE" id="PS00716"/>
    </source>
</evidence>
<comment type="function">
    <text evidence="5">Sigma factors are initiation factors that promote the attachment of RNA polymerase to specific initiation sites and are then released.</text>
</comment>
<feature type="domain" description="RNA polymerase sigma-70" evidence="7">
    <location>
        <begin position="244"/>
        <end position="270"/>
    </location>
</feature>
<proteinExistence type="inferred from homology"/>
<dbReference type="Pfam" id="PF04542">
    <property type="entry name" value="Sigma70_r2"/>
    <property type="match status" value="1"/>
</dbReference>
<dbReference type="NCBIfam" id="NF004935">
    <property type="entry name" value="PRK06288.1"/>
    <property type="match status" value="1"/>
</dbReference>
<dbReference type="SUPFAM" id="SSF88659">
    <property type="entry name" value="Sigma3 and sigma4 domains of RNA polymerase sigma factors"/>
    <property type="match status" value="2"/>
</dbReference>
<organism evidence="8 9">
    <name type="scientific">Kineosporia corallincola</name>
    <dbReference type="NCBI Taxonomy" id="2835133"/>
    <lineage>
        <taxon>Bacteria</taxon>
        <taxon>Bacillati</taxon>
        <taxon>Actinomycetota</taxon>
        <taxon>Actinomycetes</taxon>
        <taxon>Kineosporiales</taxon>
        <taxon>Kineosporiaceae</taxon>
        <taxon>Kineosporia</taxon>
    </lineage>
</organism>
<dbReference type="CDD" id="cd06171">
    <property type="entry name" value="Sigma70_r4"/>
    <property type="match status" value="1"/>
</dbReference>
<keyword evidence="1 5" id="KW-0805">Transcription regulation</keyword>
<feature type="domain" description="RNA polymerase sigma-70" evidence="6">
    <location>
        <begin position="76"/>
        <end position="89"/>
    </location>
</feature>
<dbReference type="Gene3D" id="1.20.140.160">
    <property type="match status" value="1"/>
</dbReference>
<dbReference type="PRINTS" id="PR00046">
    <property type="entry name" value="SIGMA70FCT"/>
</dbReference>
<evidence type="ECO:0000256" key="1">
    <source>
        <dbReference type="ARBA" id="ARBA00023015"/>
    </source>
</evidence>
<evidence type="ECO:0000256" key="3">
    <source>
        <dbReference type="ARBA" id="ARBA00023125"/>
    </source>
</evidence>
<evidence type="ECO:0000259" key="6">
    <source>
        <dbReference type="PROSITE" id="PS00715"/>
    </source>
</evidence>
<dbReference type="InterPro" id="IPR007630">
    <property type="entry name" value="RNA_pol_sigma70_r4"/>
</dbReference>
<evidence type="ECO:0000256" key="4">
    <source>
        <dbReference type="ARBA" id="ARBA00023163"/>
    </source>
</evidence>
<dbReference type="PROSITE" id="PS00715">
    <property type="entry name" value="SIGMA70_1"/>
    <property type="match status" value="1"/>
</dbReference>
<dbReference type="InterPro" id="IPR013325">
    <property type="entry name" value="RNA_pol_sigma_r2"/>
</dbReference>
<keyword evidence="4 5" id="KW-0804">Transcription</keyword>
<gene>
    <name evidence="8" type="primary">whiG</name>
    <name evidence="8" type="ORF">KIH74_12850</name>
</gene>
<keyword evidence="9" id="KW-1185">Reference proteome</keyword>
<evidence type="ECO:0000256" key="5">
    <source>
        <dbReference type="RuleBase" id="RU362124"/>
    </source>
</evidence>
<reference evidence="8 9" key="1">
    <citation type="submission" date="2021-05" db="EMBL/GenBank/DDBJ databases">
        <title>Kineosporia and Streptomyces sp. nov. two new marine actinobacteria isolated from Coral.</title>
        <authorList>
            <person name="Buangrab K."/>
            <person name="Sutthacheep M."/>
            <person name="Yeemin T."/>
            <person name="Harunari E."/>
            <person name="Igarashi Y."/>
            <person name="Kanchanasin P."/>
            <person name="Tanasupawat S."/>
            <person name="Phongsopitanun W."/>
        </authorList>
    </citation>
    <scope>NUCLEOTIDE SEQUENCE [LARGE SCALE GENOMIC DNA]</scope>
    <source>
        <strain evidence="8 9">J2-2</strain>
    </source>
</reference>
<dbReference type="PANTHER" id="PTHR30385">
    <property type="entry name" value="SIGMA FACTOR F FLAGELLAR"/>
    <property type="match status" value="1"/>
</dbReference>
<dbReference type="InterPro" id="IPR013324">
    <property type="entry name" value="RNA_pol_sigma_r3/r4-like"/>
</dbReference>
<dbReference type="Pfam" id="PF04539">
    <property type="entry name" value="Sigma70_r3"/>
    <property type="match status" value="1"/>
</dbReference>
<dbReference type="EMBL" id="JAHBAY010000004">
    <property type="protein sequence ID" value="MBT0769818.1"/>
    <property type="molecule type" value="Genomic_DNA"/>
</dbReference>
<dbReference type="Proteomes" id="UP001197247">
    <property type="component" value="Unassembled WGS sequence"/>
</dbReference>
<dbReference type="PIRSF" id="PIRSF000770">
    <property type="entry name" value="RNA_pol_sigma-SigE/K"/>
    <property type="match status" value="1"/>
</dbReference>
<dbReference type="InterPro" id="IPR007627">
    <property type="entry name" value="RNA_pol_sigma70_r2"/>
</dbReference>
<evidence type="ECO:0000313" key="9">
    <source>
        <dbReference type="Proteomes" id="UP001197247"/>
    </source>
</evidence>
<dbReference type="NCBIfam" id="TIGR02479">
    <property type="entry name" value="FliA_WhiG"/>
    <property type="match status" value="1"/>
</dbReference>
<comment type="caution">
    <text evidence="8">The sequence shown here is derived from an EMBL/GenBank/DDBJ whole genome shotgun (WGS) entry which is preliminary data.</text>
</comment>
<dbReference type="InterPro" id="IPR014284">
    <property type="entry name" value="RNA_pol_sigma-70_dom"/>
</dbReference>